<feature type="transmembrane region" description="Helical" evidence="8">
    <location>
        <begin position="309"/>
        <end position="339"/>
    </location>
</feature>
<dbReference type="Proteomes" id="UP001596004">
    <property type="component" value="Unassembled WGS sequence"/>
</dbReference>
<feature type="transmembrane region" description="Helical" evidence="8">
    <location>
        <begin position="667"/>
        <end position="685"/>
    </location>
</feature>
<protein>
    <submittedName>
        <fullName evidence="10">Proton-conducting transporter membrane subunit</fullName>
    </submittedName>
</protein>
<gene>
    <name evidence="10" type="ORF">ACFO60_18215</name>
</gene>
<evidence type="ECO:0000256" key="1">
    <source>
        <dbReference type="ARBA" id="ARBA00004651"/>
    </source>
</evidence>
<dbReference type="EMBL" id="JBHSFP010000011">
    <property type="protein sequence ID" value="MFC4532716.1"/>
    <property type="molecule type" value="Genomic_DNA"/>
</dbReference>
<feature type="transmembrane region" description="Helical" evidence="8">
    <location>
        <begin position="162"/>
        <end position="187"/>
    </location>
</feature>
<dbReference type="PANTHER" id="PTHR42682:SF3">
    <property type="entry name" value="FORMATE HYDROGENLYASE SUBUNIT 3-RELATED"/>
    <property type="match status" value="1"/>
</dbReference>
<accession>A0ABV9CI38</accession>
<feature type="transmembrane region" description="Helical" evidence="8">
    <location>
        <begin position="345"/>
        <end position="362"/>
    </location>
</feature>
<feature type="domain" description="NADH:quinone oxidoreductase/Mrp antiporter transmembrane" evidence="9">
    <location>
        <begin position="129"/>
        <end position="415"/>
    </location>
</feature>
<keyword evidence="6 8" id="KW-0472">Membrane</keyword>
<feature type="transmembrane region" description="Helical" evidence="8">
    <location>
        <begin position="427"/>
        <end position="447"/>
    </location>
</feature>
<evidence type="ECO:0000256" key="3">
    <source>
        <dbReference type="ARBA" id="ARBA00022692"/>
    </source>
</evidence>
<sequence length="686" mass="69237">MNTAGTLFAGALGLCLAAAVAALLAPRRLRPPLAGGATAAAGLAGAGAGVAALTGHGWSARLPGVLSLAGVRLTLDPLGAMFVAVTGAVAVCAAVYGVAYARHGLDGRVVQAGLPLFVASMLLVPAAASVGALLVAWELMALTSLLLVLAEHRSRAAVGEAAHWYAVMTHLGFAAVLAGLAGFAALAGGDSFDQLRAAHLSPAARDAVFLVTLAGFASKAGIAPLHVWLARAHPEAPSQVSALMSAAMVNMGVYGILRVGLDLLHGGPAWWWLLVLGLGALSALFGILQAAVASDLKRLLGHSTTENMGLVLIGVGAAGFLAAGGDRVLAGLALAAALLHVVNHAAFKTLLFLAAGSVLHATGTRDLDALGGLRDRMPYTTALFAVGALAASALPPGNGFVSEWLLLQSLIHALPTSGVAGAVTMPPAVGVIALSAGLAIATFVKAFGVGFLARPRTRGAERASESPAAMLGGMALAAAACAVLALAPTLVLPSLSHLAAALVPGVPGADLVPGPGGVHDTGPAAVGGEVTLRLTEYAGTMSPLLIAVALAAAVAVLLGAVRVPAGRRARRAARLWDCGAGPMSPRMEYTATSFAEPLQRVFDDVLEPESDLDVTHARESAYLVESISFRARIPDRIERRLYAPILAAAAAVGHAATRLADGSVHRYLAYGFFTLTGLLIVLAVIW</sequence>
<proteinExistence type="predicted"/>
<comment type="caution">
    <text evidence="10">The sequence shown here is derived from an EMBL/GenBank/DDBJ whole genome shotgun (WGS) entry which is preliminary data.</text>
</comment>
<dbReference type="RefSeq" id="WP_380841586.1">
    <property type="nucleotide sequence ID" value="NZ_JBHSFP010000011.1"/>
</dbReference>
<dbReference type="PANTHER" id="PTHR42682">
    <property type="entry name" value="HYDROGENASE-4 COMPONENT F"/>
    <property type="match status" value="1"/>
</dbReference>
<evidence type="ECO:0000256" key="8">
    <source>
        <dbReference type="SAM" id="Phobius"/>
    </source>
</evidence>
<keyword evidence="3 7" id="KW-0812">Transmembrane</keyword>
<feature type="transmembrane region" description="Helical" evidence="8">
    <location>
        <begin position="240"/>
        <end position="257"/>
    </location>
</feature>
<feature type="transmembrane region" description="Helical" evidence="8">
    <location>
        <begin position="78"/>
        <end position="97"/>
    </location>
</feature>
<feature type="transmembrane region" description="Helical" evidence="8">
    <location>
        <begin position="207"/>
        <end position="228"/>
    </location>
</feature>
<feature type="transmembrane region" description="Helical" evidence="8">
    <location>
        <begin position="641"/>
        <end position="661"/>
    </location>
</feature>
<keyword evidence="5" id="KW-0560">Oxidoreductase</keyword>
<evidence type="ECO:0000256" key="5">
    <source>
        <dbReference type="ARBA" id="ARBA00023002"/>
    </source>
</evidence>
<evidence type="ECO:0000256" key="2">
    <source>
        <dbReference type="ARBA" id="ARBA00022475"/>
    </source>
</evidence>
<feature type="transmembrane region" description="Helical" evidence="8">
    <location>
        <begin position="37"/>
        <end position="58"/>
    </location>
</feature>
<feature type="transmembrane region" description="Helical" evidence="8">
    <location>
        <begin position="541"/>
        <end position="561"/>
    </location>
</feature>
<feature type="transmembrane region" description="Helical" evidence="8">
    <location>
        <begin position="269"/>
        <end position="288"/>
    </location>
</feature>
<evidence type="ECO:0000259" key="9">
    <source>
        <dbReference type="Pfam" id="PF00361"/>
    </source>
</evidence>
<evidence type="ECO:0000313" key="11">
    <source>
        <dbReference type="Proteomes" id="UP001596004"/>
    </source>
</evidence>
<keyword evidence="11" id="KW-1185">Reference proteome</keyword>
<comment type="subcellular location">
    <subcellularLocation>
        <location evidence="1">Cell membrane</location>
        <topology evidence="1">Multi-pass membrane protein</topology>
    </subcellularLocation>
    <subcellularLocation>
        <location evidence="7">Membrane</location>
        <topology evidence="7">Multi-pass membrane protein</topology>
    </subcellularLocation>
</comment>
<evidence type="ECO:0000256" key="6">
    <source>
        <dbReference type="ARBA" id="ARBA00023136"/>
    </source>
</evidence>
<keyword evidence="4 8" id="KW-1133">Transmembrane helix</keyword>
<feature type="transmembrane region" description="Helical" evidence="8">
    <location>
        <begin position="109"/>
        <end position="128"/>
    </location>
</feature>
<evidence type="ECO:0000313" key="10">
    <source>
        <dbReference type="EMBL" id="MFC4532716.1"/>
    </source>
</evidence>
<reference evidence="11" key="1">
    <citation type="journal article" date="2019" name="Int. J. Syst. Evol. Microbiol.">
        <title>The Global Catalogue of Microorganisms (GCM) 10K type strain sequencing project: providing services to taxonomists for standard genome sequencing and annotation.</title>
        <authorList>
            <consortium name="The Broad Institute Genomics Platform"/>
            <consortium name="The Broad Institute Genome Sequencing Center for Infectious Disease"/>
            <person name="Wu L."/>
            <person name="Ma J."/>
        </authorList>
    </citation>
    <scope>NUCLEOTIDE SEQUENCE [LARGE SCALE GENOMIC DNA]</scope>
    <source>
        <strain evidence="11">CGMCC 4.7132</strain>
    </source>
</reference>
<evidence type="ECO:0000256" key="7">
    <source>
        <dbReference type="RuleBase" id="RU000320"/>
    </source>
</evidence>
<feature type="transmembrane region" description="Helical" evidence="8">
    <location>
        <begin position="383"/>
        <end position="407"/>
    </location>
</feature>
<dbReference type="Pfam" id="PF00361">
    <property type="entry name" value="Proton_antipo_M"/>
    <property type="match status" value="1"/>
</dbReference>
<feature type="transmembrane region" description="Helical" evidence="8">
    <location>
        <begin position="468"/>
        <end position="487"/>
    </location>
</feature>
<evidence type="ECO:0000256" key="4">
    <source>
        <dbReference type="ARBA" id="ARBA00022989"/>
    </source>
</evidence>
<keyword evidence="2" id="KW-1003">Cell membrane</keyword>
<dbReference type="InterPro" id="IPR052175">
    <property type="entry name" value="ComplexI-like_HydComp"/>
</dbReference>
<organism evidence="10 11">
    <name type="scientific">Sphaerisporangium dianthi</name>
    <dbReference type="NCBI Taxonomy" id="1436120"/>
    <lineage>
        <taxon>Bacteria</taxon>
        <taxon>Bacillati</taxon>
        <taxon>Actinomycetota</taxon>
        <taxon>Actinomycetes</taxon>
        <taxon>Streptosporangiales</taxon>
        <taxon>Streptosporangiaceae</taxon>
        <taxon>Sphaerisporangium</taxon>
    </lineage>
</organism>
<dbReference type="InterPro" id="IPR003918">
    <property type="entry name" value="NADH_UbQ_OxRdtase"/>
</dbReference>
<name>A0ABV9CI38_9ACTN</name>
<dbReference type="InterPro" id="IPR001750">
    <property type="entry name" value="ND/Mrp_TM"/>
</dbReference>
<dbReference type="PRINTS" id="PR01437">
    <property type="entry name" value="NUOXDRDTASE4"/>
</dbReference>
<feature type="transmembrane region" description="Helical" evidence="8">
    <location>
        <begin position="6"/>
        <end position="25"/>
    </location>
</feature>